<dbReference type="InterPro" id="IPR013130">
    <property type="entry name" value="Fe3_Rdtase_TM_dom"/>
</dbReference>
<accession>A0A9P9L2Z5</accession>
<feature type="transmembrane region" description="Helical" evidence="12">
    <location>
        <begin position="23"/>
        <end position="41"/>
    </location>
</feature>
<reference evidence="14" key="1">
    <citation type="journal article" date="2021" name="Nat. Commun.">
        <title>Genetic determinants of endophytism in the Arabidopsis root mycobiome.</title>
        <authorList>
            <person name="Mesny F."/>
            <person name="Miyauchi S."/>
            <person name="Thiergart T."/>
            <person name="Pickel B."/>
            <person name="Atanasova L."/>
            <person name="Karlsson M."/>
            <person name="Huettel B."/>
            <person name="Barry K.W."/>
            <person name="Haridas S."/>
            <person name="Chen C."/>
            <person name="Bauer D."/>
            <person name="Andreopoulos W."/>
            <person name="Pangilinan J."/>
            <person name="LaButti K."/>
            <person name="Riley R."/>
            <person name="Lipzen A."/>
            <person name="Clum A."/>
            <person name="Drula E."/>
            <person name="Henrissat B."/>
            <person name="Kohler A."/>
            <person name="Grigoriev I.V."/>
            <person name="Martin F.M."/>
            <person name="Hacquard S."/>
        </authorList>
    </citation>
    <scope>NUCLEOTIDE SEQUENCE</scope>
    <source>
        <strain evidence="14">FSSC 5 MPI-SDFR-AT-0091</strain>
    </source>
</reference>
<feature type="transmembrane region" description="Helical" evidence="12">
    <location>
        <begin position="216"/>
        <end position="233"/>
    </location>
</feature>
<dbReference type="Proteomes" id="UP000736672">
    <property type="component" value="Unassembled WGS sequence"/>
</dbReference>
<dbReference type="PANTHER" id="PTHR32361:SF9">
    <property type="entry name" value="FERRIC REDUCTASE TRANSMEMBRANE COMPONENT 3-RELATED"/>
    <property type="match status" value="1"/>
</dbReference>
<keyword evidence="8 12" id="KW-0472">Membrane</keyword>
<evidence type="ECO:0000256" key="1">
    <source>
        <dbReference type="ARBA" id="ARBA00004651"/>
    </source>
</evidence>
<dbReference type="EC" id="1.16.1.9" evidence="2"/>
<name>A0A9P9L2Z5_FUSSL</name>
<keyword evidence="9" id="KW-0325">Glycoprotein</keyword>
<feature type="transmembrane region" description="Helical" evidence="12">
    <location>
        <begin position="240"/>
        <end position="260"/>
    </location>
</feature>
<dbReference type="SFLD" id="SFLDG01168">
    <property type="entry name" value="Ferric_reductase_subgroup_(FRE"/>
    <property type="match status" value="1"/>
</dbReference>
<evidence type="ECO:0000256" key="3">
    <source>
        <dbReference type="ARBA" id="ARBA00022448"/>
    </source>
</evidence>
<feature type="transmembrane region" description="Helical" evidence="12">
    <location>
        <begin position="716"/>
        <end position="739"/>
    </location>
</feature>
<evidence type="ECO:0000256" key="9">
    <source>
        <dbReference type="ARBA" id="ARBA00023180"/>
    </source>
</evidence>
<evidence type="ECO:0000259" key="13">
    <source>
        <dbReference type="PROSITE" id="PS51384"/>
    </source>
</evidence>
<dbReference type="GO" id="GO:0015677">
    <property type="term" value="P:copper ion import"/>
    <property type="evidence" value="ECO:0007669"/>
    <property type="project" value="TreeGrafter"/>
</dbReference>
<evidence type="ECO:0000256" key="7">
    <source>
        <dbReference type="ARBA" id="ARBA00023065"/>
    </source>
</evidence>
<feature type="transmembrane region" description="Helical" evidence="12">
    <location>
        <begin position="176"/>
        <end position="196"/>
    </location>
</feature>
<keyword evidence="7" id="KW-0406">Ion transport</keyword>
<feature type="compositionally biased region" description="Basic residues" evidence="11">
    <location>
        <begin position="750"/>
        <end position="759"/>
    </location>
</feature>
<dbReference type="SUPFAM" id="SSF63380">
    <property type="entry name" value="Riboflavin synthase domain-like"/>
    <property type="match status" value="1"/>
</dbReference>
<dbReference type="PROSITE" id="PS51384">
    <property type="entry name" value="FAD_FR"/>
    <property type="match status" value="1"/>
</dbReference>
<evidence type="ECO:0000256" key="8">
    <source>
        <dbReference type="ARBA" id="ARBA00023136"/>
    </source>
</evidence>
<evidence type="ECO:0000256" key="6">
    <source>
        <dbReference type="ARBA" id="ARBA00022989"/>
    </source>
</evidence>
<dbReference type="InterPro" id="IPR013112">
    <property type="entry name" value="FAD-bd_8"/>
</dbReference>
<protein>
    <recommendedName>
        <fullName evidence="2">ferric-chelate reductase (NADPH)</fullName>
        <ecNumber evidence="2">1.16.1.9</ecNumber>
    </recommendedName>
</protein>
<feature type="transmembrane region" description="Helical" evidence="12">
    <location>
        <begin position="139"/>
        <end position="164"/>
    </location>
</feature>
<evidence type="ECO:0000256" key="2">
    <source>
        <dbReference type="ARBA" id="ARBA00012668"/>
    </source>
</evidence>
<proteinExistence type="predicted"/>
<organism evidence="14 15">
    <name type="scientific">Fusarium solani</name>
    <name type="common">Filamentous fungus</name>
    <dbReference type="NCBI Taxonomy" id="169388"/>
    <lineage>
        <taxon>Eukaryota</taxon>
        <taxon>Fungi</taxon>
        <taxon>Dikarya</taxon>
        <taxon>Ascomycota</taxon>
        <taxon>Pezizomycotina</taxon>
        <taxon>Sordariomycetes</taxon>
        <taxon>Hypocreomycetidae</taxon>
        <taxon>Hypocreales</taxon>
        <taxon>Nectriaceae</taxon>
        <taxon>Fusarium</taxon>
        <taxon>Fusarium solani species complex</taxon>
    </lineage>
</organism>
<dbReference type="Gene3D" id="3.40.50.80">
    <property type="entry name" value="Nucleotide-binding domain of ferredoxin-NADP reductase (FNR) module"/>
    <property type="match status" value="1"/>
</dbReference>
<comment type="caution">
    <text evidence="14">The sequence shown here is derived from an EMBL/GenBank/DDBJ whole genome shotgun (WGS) entry which is preliminary data.</text>
</comment>
<dbReference type="GO" id="GO:0005886">
    <property type="term" value="C:plasma membrane"/>
    <property type="evidence" value="ECO:0007669"/>
    <property type="project" value="UniProtKB-SubCell"/>
</dbReference>
<dbReference type="PANTHER" id="PTHR32361">
    <property type="entry name" value="FERRIC/CUPRIC REDUCTASE TRANSMEMBRANE COMPONENT"/>
    <property type="match status" value="1"/>
</dbReference>
<feature type="domain" description="FAD-binding FR-type" evidence="13">
    <location>
        <begin position="280"/>
        <end position="409"/>
    </location>
</feature>
<evidence type="ECO:0000256" key="5">
    <source>
        <dbReference type="ARBA" id="ARBA00022692"/>
    </source>
</evidence>
<keyword evidence="5 12" id="KW-0812">Transmembrane</keyword>
<dbReference type="SFLD" id="SFLDS00052">
    <property type="entry name" value="Ferric_Reductase_Domain"/>
    <property type="match status" value="1"/>
</dbReference>
<keyword evidence="3" id="KW-0813">Transport</keyword>
<keyword evidence="6 12" id="KW-1133">Transmembrane helix</keyword>
<dbReference type="Pfam" id="PF01794">
    <property type="entry name" value="Ferric_reduct"/>
    <property type="match status" value="1"/>
</dbReference>
<dbReference type="InterPro" id="IPR051410">
    <property type="entry name" value="Ferric/Cupric_Reductase"/>
</dbReference>
<feature type="transmembrane region" description="Helical" evidence="12">
    <location>
        <begin position="677"/>
        <end position="696"/>
    </location>
</feature>
<dbReference type="AlphaFoldDB" id="A0A9P9L2Z5"/>
<dbReference type="OrthoDB" id="3944240at2759"/>
<comment type="subcellular location">
    <subcellularLocation>
        <location evidence="1">Cell membrane</location>
        <topology evidence="1">Multi-pass membrane protein</topology>
    </subcellularLocation>
</comment>
<evidence type="ECO:0000256" key="12">
    <source>
        <dbReference type="SAM" id="Phobius"/>
    </source>
</evidence>
<gene>
    <name evidence="14" type="ORF">B0J15DRAFT_386962</name>
</gene>
<dbReference type="CDD" id="cd06186">
    <property type="entry name" value="NOX_Duox_like_FAD_NADP"/>
    <property type="match status" value="1"/>
</dbReference>
<keyword evidence="4" id="KW-1003">Cell membrane</keyword>
<comment type="catalytic activity">
    <reaction evidence="10">
        <text>2 a Fe(II)-siderophore + NADP(+) + H(+) = 2 a Fe(III)-siderophore + NADPH</text>
        <dbReference type="Rhea" id="RHEA:28795"/>
        <dbReference type="Rhea" id="RHEA-COMP:11342"/>
        <dbReference type="Rhea" id="RHEA-COMP:11344"/>
        <dbReference type="ChEBI" id="CHEBI:15378"/>
        <dbReference type="ChEBI" id="CHEBI:29033"/>
        <dbReference type="ChEBI" id="CHEBI:29034"/>
        <dbReference type="ChEBI" id="CHEBI:57783"/>
        <dbReference type="ChEBI" id="CHEBI:58349"/>
        <dbReference type="EC" id="1.16.1.9"/>
    </reaction>
</comment>
<evidence type="ECO:0000256" key="4">
    <source>
        <dbReference type="ARBA" id="ARBA00022475"/>
    </source>
</evidence>
<dbReference type="InterPro" id="IPR017938">
    <property type="entry name" value="Riboflavin_synthase-like_b-brl"/>
</dbReference>
<evidence type="ECO:0000313" key="15">
    <source>
        <dbReference type="Proteomes" id="UP000736672"/>
    </source>
</evidence>
<dbReference type="EMBL" id="JAGTJS010000003">
    <property type="protein sequence ID" value="KAH7273033.1"/>
    <property type="molecule type" value="Genomic_DNA"/>
</dbReference>
<evidence type="ECO:0000256" key="10">
    <source>
        <dbReference type="ARBA" id="ARBA00048483"/>
    </source>
</evidence>
<dbReference type="InterPro" id="IPR039261">
    <property type="entry name" value="FNR_nucleotide-bd"/>
</dbReference>
<dbReference type="GO" id="GO:0006879">
    <property type="term" value="P:intracellular iron ion homeostasis"/>
    <property type="evidence" value="ECO:0007669"/>
    <property type="project" value="TreeGrafter"/>
</dbReference>
<dbReference type="GO" id="GO:0052851">
    <property type="term" value="F:ferric-chelate reductase (NADPH) activity"/>
    <property type="evidence" value="ECO:0007669"/>
    <property type="project" value="UniProtKB-EC"/>
</dbReference>
<feature type="region of interest" description="Disordered" evidence="11">
    <location>
        <begin position="750"/>
        <end position="769"/>
    </location>
</feature>
<evidence type="ECO:0000313" key="14">
    <source>
        <dbReference type="EMBL" id="KAH7273033.1"/>
    </source>
</evidence>
<feature type="transmembrane region" description="Helical" evidence="12">
    <location>
        <begin position="100"/>
        <end position="119"/>
    </location>
</feature>
<keyword evidence="15" id="KW-1185">Reference proteome</keyword>
<sequence length="769" mass="87478">MDMDHMHHDPGLGMETNYAFARGYWYSIAGVVGALAVVRGINHLDARQRLKACRDPSVDHPTRPHGPLSQAWATATAIFREIGHPQYYIRLRGLQWATPLPLGRIWVLACYWAVIIYLMSWNVSKNDVYYWERIGYRNAWVTLTQFPLLYLLSTKVNVIGFLIGTSHERLNWLHRWVARTMFVTATVHGFHFWTMWVRAEFLDYALEIMPLVKYGLAAWAILLWNVVTGIVPIRRLSYEIWVAQHVLTSIIMLWLLHKHIPANARWLLWMSISFLVFDRAMRWILLLWQNVRIRSNGSACQGVKHLGHRVAARVVGPSTTVITIKDVHFEWKAGQHIYLWLPRLGPFEAHPYTIACAHKIEGTCCCNSIQLVVRAHNGFSKRIHQYATKNPSSELTGFVSGPYGVPPRWDIFETLVLIGASTGASFVVPILECVADAQKANCTRRVEVVLVARTSEEIQYYVERAEEAGRMVRAKGVAVSIHVAITGASKPIASLEPQSQSDSDEIQPAKTGCCCSAPSEKTPEENACSSDSSAIPDLIRQYTSRPDIEALIREPVEQAWGETGGGMLLILISWLSLDVHVHVREEHRTRNDSLTNNDETIYRTNLECLPYPLTMPLPAPKPHPLFLLFPASIIQNKPRPGFTYFQCAIAMLNDSWDMLATTDASMVVPRLAASRRVLHDLFSMALCVGGIIMMWVSNISLSPEKTSEQRRQEMWIMMALWTLIAVVAWRLILAVWGCVDCSGDARRAARRRQRRRRRRNDPWHQMGIL</sequence>
<evidence type="ECO:0000256" key="11">
    <source>
        <dbReference type="SAM" id="MobiDB-lite"/>
    </source>
</evidence>
<dbReference type="InterPro" id="IPR017927">
    <property type="entry name" value="FAD-bd_FR_type"/>
</dbReference>
<dbReference type="Pfam" id="PF08022">
    <property type="entry name" value="FAD_binding_8"/>
    <property type="match status" value="1"/>
</dbReference>
<feature type="transmembrane region" description="Helical" evidence="12">
    <location>
        <begin position="266"/>
        <end position="288"/>
    </location>
</feature>
<dbReference type="GO" id="GO:0006826">
    <property type="term" value="P:iron ion transport"/>
    <property type="evidence" value="ECO:0007669"/>
    <property type="project" value="TreeGrafter"/>
</dbReference>